<dbReference type="AlphaFoldDB" id="A0AAN9UU96"/>
<evidence type="ECO:0008006" key="5">
    <source>
        <dbReference type="Google" id="ProtNLM"/>
    </source>
</evidence>
<dbReference type="Proteomes" id="UP001320420">
    <property type="component" value="Unassembled WGS sequence"/>
</dbReference>
<comment type="caution">
    <text evidence="3">The sequence shown here is derived from an EMBL/GenBank/DDBJ whole genome shotgun (WGS) entry which is preliminary data.</text>
</comment>
<organism evidence="3 4">
    <name type="scientific">Diatrype stigma</name>
    <dbReference type="NCBI Taxonomy" id="117547"/>
    <lineage>
        <taxon>Eukaryota</taxon>
        <taxon>Fungi</taxon>
        <taxon>Dikarya</taxon>
        <taxon>Ascomycota</taxon>
        <taxon>Pezizomycotina</taxon>
        <taxon>Sordariomycetes</taxon>
        <taxon>Xylariomycetidae</taxon>
        <taxon>Xylariales</taxon>
        <taxon>Diatrypaceae</taxon>
        <taxon>Diatrype</taxon>
    </lineage>
</organism>
<dbReference type="EMBL" id="JAKJXP020000029">
    <property type="protein sequence ID" value="KAK7753372.1"/>
    <property type="molecule type" value="Genomic_DNA"/>
</dbReference>
<gene>
    <name evidence="3" type="ORF">SLS62_004662</name>
</gene>
<evidence type="ECO:0000256" key="2">
    <source>
        <dbReference type="SAM" id="SignalP"/>
    </source>
</evidence>
<evidence type="ECO:0000313" key="3">
    <source>
        <dbReference type="EMBL" id="KAK7753372.1"/>
    </source>
</evidence>
<feature type="compositionally biased region" description="Low complexity" evidence="1">
    <location>
        <begin position="126"/>
        <end position="157"/>
    </location>
</feature>
<evidence type="ECO:0000256" key="1">
    <source>
        <dbReference type="SAM" id="MobiDB-lite"/>
    </source>
</evidence>
<feature type="signal peptide" evidence="2">
    <location>
        <begin position="1"/>
        <end position="24"/>
    </location>
</feature>
<feature type="chain" id="PRO_5043054950" description="4Fe-4S ferredoxin-type domain-containing protein" evidence="2">
    <location>
        <begin position="25"/>
        <end position="166"/>
    </location>
</feature>
<keyword evidence="2" id="KW-0732">Signal</keyword>
<name>A0AAN9UU96_9PEZI</name>
<protein>
    <recommendedName>
        <fullName evidence="5">4Fe-4S ferredoxin-type domain-containing protein</fullName>
    </recommendedName>
</protein>
<sequence>MPRLIASSLLLSLLTPTLPGIASAQEQHHTTGPAKPTPSWGCQPGCKSCGGLTCWEWCPPQLPVAECYRDGPEPRCLYCYRAGGNYCGAVLLADPDDGDAFCASCAENCVCVIGGVCLDDGGDDGNSGSSSPTPTPTPSSTGYPRARAPPGVVPVPRDAIDGRGPV</sequence>
<reference evidence="3 4" key="1">
    <citation type="submission" date="2024-02" db="EMBL/GenBank/DDBJ databases">
        <title>De novo assembly and annotation of 12 fungi associated with fruit tree decline syndrome in Ontario, Canada.</title>
        <authorList>
            <person name="Sulman M."/>
            <person name="Ellouze W."/>
            <person name="Ilyukhin E."/>
        </authorList>
    </citation>
    <scope>NUCLEOTIDE SEQUENCE [LARGE SCALE GENOMIC DNA]</scope>
    <source>
        <strain evidence="3 4">M11/M66-122</strain>
    </source>
</reference>
<feature type="region of interest" description="Disordered" evidence="1">
    <location>
        <begin position="123"/>
        <end position="166"/>
    </location>
</feature>
<evidence type="ECO:0000313" key="4">
    <source>
        <dbReference type="Proteomes" id="UP001320420"/>
    </source>
</evidence>
<accession>A0AAN9UU96</accession>
<proteinExistence type="predicted"/>
<keyword evidence="4" id="KW-1185">Reference proteome</keyword>